<dbReference type="AlphaFoldDB" id="F5RHF0"/>
<dbReference type="PANTHER" id="PTHR30489:SF0">
    <property type="entry name" value="LIPOPROTEIN-RELEASING SYSTEM TRANSMEMBRANE PROTEIN LOLE"/>
    <property type="match status" value="1"/>
</dbReference>
<feature type="transmembrane region" description="Helical" evidence="7">
    <location>
        <begin position="368"/>
        <end position="385"/>
    </location>
</feature>
<dbReference type="GO" id="GO:0098797">
    <property type="term" value="C:plasma membrane protein complex"/>
    <property type="evidence" value="ECO:0007669"/>
    <property type="project" value="TreeGrafter"/>
</dbReference>
<feature type="transmembrane region" description="Helical" evidence="7">
    <location>
        <begin position="269"/>
        <end position="288"/>
    </location>
</feature>
<keyword evidence="6 7" id="KW-0472">Membrane</keyword>
<dbReference type="eggNOG" id="COG4591">
    <property type="taxonomic scope" value="Bacteria"/>
</dbReference>
<evidence type="ECO:0000256" key="1">
    <source>
        <dbReference type="ARBA" id="ARBA00004651"/>
    </source>
</evidence>
<dbReference type="PANTHER" id="PTHR30489">
    <property type="entry name" value="LIPOPROTEIN-RELEASING SYSTEM TRANSMEMBRANE PROTEIN LOLE"/>
    <property type="match status" value="1"/>
</dbReference>
<dbReference type="InterPro" id="IPR003838">
    <property type="entry name" value="ABC3_permease_C"/>
</dbReference>
<evidence type="ECO:0000313" key="11">
    <source>
        <dbReference type="Proteomes" id="UP000005019"/>
    </source>
</evidence>
<feature type="transmembrane region" description="Helical" evidence="7">
    <location>
        <begin position="309"/>
        <end position="340"/>
    </location>
</feature>
<gene>
    <name evidence="10" type="ORF">METUNv1_03747</name>
</gene>
<dbReference type="InterPro" id="IPR025857">
    <property type="entry name" value="MacB_PCD"/>
</dbReference>
<organism evidence="10 11">
    <name type="scientific">Methyloversatilis universalis (strain ATCC BAA-1314 / DSM 25237 / JCM 13912 / CCUG 52030 / FAM5)</name>
    <dbReference type="NCBI Taxonomy" id="1000565"/>
    <lineage>
        <taxon>Bacteria</taxon>
        <taxon>Pseudomonadati</taxon>
        <taxon>Pseudomonadota</taxon>
        <taxon>Betaproteobacteria</taxon>
        <taxon>Nitrosomonadales</taxon>
        <taxon>Sterolibacteriaceae</taxon>
        <taxon>Methyloversatilis</taxon>
    </lineage>
</organism>
<keyword evidence="4 7" id="KW-0812">Transmembrane</keyword>
<reference evidence="10 11" key="1">
    <citation type="journal article" date="2011" name="J. Bacteriol.">
        <title>Genome sequence of Methyloversatilis universalis FAM5T, a methylotrophic representative of the order Rhodocyclales.</title>
        <authorList>
            <person name="Kittichotirat W."/>
            <person name="Good N.M."/>
            <person name="Hall R."/>
            <person name="Bringel F."/>
            <person name="Lajus A."/>
            <person name="Medigue C."/>
            <person name="Smalley N.E."/>
            <person name="Beck D."/>
            <person name="Bumgarner R."/>
            <person name="Vuilleumier S."/>
            <person name="Kalyuzhnaya M.G."/>
        </authorList>
    </citation>
    <scope>NUCLEOTIDE SEQUENCE [LARGE SCALE GENOMIC DNA]</scope>
    <source>
        <strain evidence="11">ATCC BAA-1314 / JCM 13912 / FAM5</strain>
    </source>
</reference>
<comment type="subcellular location">
    <subcellularLocation>
        <location evidence="1">Cell membrane</location>
        <topology evidence="1">Multi-pass membrane protein</topology>
    </subcellularLocation>
</comment>
<evidence type="ECO:0000256" key="6">
    <source>
        <dbReference type="ARBA" id="ARBA00023136"/>
    </source>
</evidence>
<evidence type="ECO:0000313" key="10">
    <source>
        <dbReference type="EMBL" id="EGK69782.1"/>
    </source>
</evidence>
<dbReference type="Pfam" id="PF02687">
    <property type="entry name" value="FtsX"/>
    <property type="match status" value="1"/>
</dbReference>
<evidence type="ECO:0000259" key="8">
    <source>
        <dbReference type="Pfam" id="PF02687"/>
    </source>
</evidence>
<comment type="caution">
    <text evidence="10">The sequence shown here is derived from an EMBL/GenBank/DDBJ whole genome shotgun (WGS) entry which is preliminary data.</text>
</comment>
<accession>F5RHF0</accession>
<evidence type="ECO:0000256" key="3">
    <source>
        <dbReference type="ARBA" id="ARBA00022475"/>
    </source>
</evidence>
<name>F5RHF0_METUF</name>
<evidence type="ECO:0000256" key="4">
    <source>
        <dbReference type="ARBA" id="ARBA00022692"/>
    </source>
</evidence>
<keyword evidence="5 7" id="KW-1133">Transmembrane helix</keyword>
<feature type="domain" description="MacB-like periplasmic core" evidence="9">
    <location>
        <begin position="16"/>
        <end position="235"/>
    </location>
</feature>
<dbReference type="RefSeq" id="WP_008064340.1">
    <property type="nucleotide sequence ID" value="NZ_AFHG01000059.1"/>
</dbReference>
<proteinExistence type="inferred from homology"/>
<evidence type="ECO:0000259" key="9">
    <source>
        <dbReference type="Pfam" id="PF12704"/>
    </source>
</evidence>
<evidence type="ECO:0000256" key="5">
    <source>
        <dbReference type="ARBA" id="ARBA00022989"/>
    </source>
</evidence>
<comment type="similarity">
    <text evidence="2">Belongs to the ABC-4 integral membrane protein family. LolC/E subfamily.</text>
</comment>
<dbReference type="OrthoDB" id="9770036at2"/>
<dbReference type="Proteomes" id="UP000005019">
    <property type="component" value="Unassembled WGS sequence"/>
</dbReference>
<dbReference type="InterPro" id="IPR051447">
    <property type="entry name" value="Lipoprotein-release_system"/>
</dbReference>
<evidence type="ECO:0008006" key="12">
    <source>
        <dbReference type="Google" id="ProtNLM"/>
    </source>
</evidence>
<dbReference type="STRING" id="1000565.METUNv1_03747"/>
<evidence type="ECO:0000256" key="7">
    <source>
        <dbReference type="SAM" id="Phobius"/>
    </source>
</evidence>
<sequence>MFKLALRNILRQKSRTAMTLAAIIFGVAGLILSGGFVADVLTQLGEATIHSQLGHVQVFRKGFYEQGSRSPEKFMIDDAEKIAEFAARMPEADTVLQRVSFTGLLNNGKADWAVMGEGVEPDKENHLGTFVRITAGRALKDSDSGGILIGDGVAKALALKPGDTVTLIMNTADGALNTTEFAVVGVFQSFSKDFDARAVRIPVAAARNLVARDGSNSIVLLLHRTVDTARVKELLVPKLESLGFDIRDWVQLSDFYSKTVELYRTQFGVLQWIVLVMVLLSVFNTVNMSVFERVGEFGTLMALGNSRGYVFRLVLAENLMLGMCGALVGVLVGILVALAISEVGIPMPPPPNSNVGYTASIRVVPDNVLLAFLVGVGATVTAALMPARKVSRTPIVDALRYNI</sequence>
<dbReference type="Pfam" id="PF12704">
    <property type="entry name" value="MacB_PCD"/>
    <property type="match status" value="1"/>
</dbReference>
<dbReference type="EMBL" id="AFHG01000059">
    <property type="protein sequence ID" value="EGK69782.1"/>
    <property type="molecule type" value="Genomic_DNA"/>
</dbReference>
<keyword evidence="11" id="KW-1185">Reference proteome</keyword>
<dbReference type="GO" id="GO:0044874">
    <property type="term" value="P:lipoprotein localization to outer membrane"/>
    <property type="evidence" value="ECO:0007669"/>
    <property type="project" value="TreeGrafter"/>
</dbReference>
<evidence type="ECO:0000256" key="2">
    <source>
        <dbReference type="ARBA" id="ARBA00005236"/>
    </source>
</evidence>
<keyword evidence="3" id="KW-1003">Cell membrane</keyword>
<feature type="domain" description="ABC3 transporter permease C-terminal" evidence="8">
    <location>
        <begin position="272"/>
        <end position="394"/>
    </location>
</feature>
<protein>
    <recommendedName>
        <fullName evidence="12">ABC transporter permease</fullName>
    </recommendedName>
</protein>